<accession>A0A0F9F910</accession>
<name>A0A0F9F910_9ZZZZ</name>
<proteinExistence type="predicted"/>
<comment type="caution">
    <text evidence="2">The sequence shown here is derived from an EMBL/GenBank/DDBJ whole genome shotgun (WGS) entry which is preliminary data.</text>
</comment>
<keyword evidence="1" id="KW-0812">Transmembrane</keyword>
<feature type="transmembrane region" description="Helical" evidence="1">
    <location>
        <begin position="7"/>
        <end position="32"/>
    </location>
</feature>
<keyword evidence="1" id="KW-1133">Transmembrane helix</keyword>
<evidence type="ECO:0000256" key="1">
    <source>
        <dbReference type="SAM" id="Phobius"/>
    </source>
</evidence>
<reference evidence="2" key="1">
    <citation type="journal article" date="2015" name="Nature">
        <title>Complex archaea that bridge the gap between prokaryotes and eukaryotes.</title>
        <authorList>
            <person name="Spang A."/>
            <person name="Saw J.H."/>
            <person name="Jorgensen S.L."/>
            <person name="Zaremba-Niedzwiedzka K."/>
            <person name="Martijn J."/>
            <person name="Lind A.E."/>
            <person name="van Eijk R."/>
            <person name="Schleper C."/>
            <person name="Guy L."/>
            <person name="Ettema T.J."/>
        </authorList>
    </citation>
    <scope>NUCLEOTIDE SEQUENCE</scope>
</reference>
<gene>
    <name evidence="2" type="ORF">LCGC14_2272670</name>
</gene>
<sequence>MKNFNDFFAIVYLLFFLVWLVFLAVMLVNLPLSTIEAVGLGTVTGGLLTLLALIVQYYFRKSPPKGE</sequence>
<feature type="transmembrane region" description="Helical" evidence="1">
    <location>
        <begin position="38"/>
        <end position="59"/>
    </location>
</feature>
<dbReference type="AlphaFoldDB" id="A0A0F9F910"/>
<evidence type="ECO:0000313" key="2">
    <source>
        <dbReference type="EMBL" id="KKL53715.1"/>
    </source>
</evidence>
<dbReference type="EMBL" id="LAZR01031452">
    <property type="protein sequence ID" value="KKL53715.1"/>
    <property type="molecule type" value="Genomic_DNA"/>
</dbReference>
<organism evidence="2">
    <name type="scientific">marine sediment metagenome</name>
    <dbReference type="NCBI Taxonomy" id="412755"/>
    <lineage>
        <taxon>unclassified sequences</taxon>
        <taxon>metagenomes</taxon>
        <taxon>ecological metagenomes</taxon>
    </lineage>
</organism>
<protein>
    <submittedName>
        <fullName evidence="2">Uncharacterized protein</fullName>
    </submittedName>
</protein>
<keyword evidence="1" id="KW-0472">Membrane</keyword>